<dbReference type="AlphaFoldDB" id="A0A1T4L7S4"/>
<keyword evidence="2" id="KW-0159">Chromosome partition</keyword>
<dbReference type="PANTHER" id="PTHR33969:SF2">
    <property type="entry name" value="SEGREGATION AND CONDENSATION PROTEIN A"/>
    <property type="match status" value="1"/>
</dbReference>
<dbReference type="Proteomes" id="UP000191418">
    <property type="component" value="Unassembled WGS sequence"/>
</dbReference>
<comment type="caution">
    <text evidence="4">The sequence shown here is derived from an EMBL/GenBank/DDBJ whole genome shotgun (WGS) entry which is preliminary data.</text>
</comment>
<protein>
    <recommendedName>
        <fullName evidence="1 2">Segregation and condensation protein A</fullName>
    </recommendedName>
</protein>
<comment type="function">
    <text evidence="2">Participates in chromosomal partition during cell division. May act via the formation of a condensin-like complex containing Smc and ScpB that pull DNA away from mid-cell into both cell halves.</text>
</comment>
<dbReference type="EMBL" id="MTSM01000002">
    <property type="protein sequence ID" value="OPX56762.1"/>
    <property type="molecule type" value="Genomic_DNA"/>
</dbReference>
<dbReference type="PANTHER" id="PTHR33969">
    <property type="entry name" value="SEGREGATION AND CONDENSATION PROTEIN A"/>
    <property type="match status" value="1"/>
</dbReference>
<gene>
    <name evidence="2" type="primary">scpA</name>
    <name evidence="4" type="ORF">BTE48_02470</name>
</gene>
<organism evidence="4 5">
    <name type="scientific">Oceanospirillum multiglobuliferum</name>
    <dbReference type="NCBI Taxonomy" id="64969"/>
    <lineage>
        <taxon>Bacteria</taxon>
        <taxon>Pseudomonadati</taxon>
        <taxon>Pseudomonadota</taxon>
        <taxon>Gammaproteobacteria</taxon>
        <taxon>Oceanospirillales</taxon>
        <taxon>Oceanospirillaceae</taxon>
        <taxon>Oceanospirillum</taxon>
    </lineage>
</organism>
<dbReference type="Gene3D" id="6.10.250.2410">
    <property type="match status" value="1"/>
</dbReference>
<dbReference type="InterPro" id="IPR023093">
    <property type="entry name" value="ScpA-like_C"/>
</dbReference>
<dbReference type="Gene3D" id="1.10.10.580">
    <property type="entry name" value="Structural maintenance of chromosome 1. Chain E"/>
    <property type="match status" value="1"/>
</dbReference>
<dbReference type="OrthoDB" id="9811016at2"/>
<dbReference type="STRING" id="64969.SAMN02745127_00346"/>
<dbReference type="GO" id="GO:0005737">
    <property type="term" value="C:cytoplasm"/>
    <property type="evidence" value="ECO:0007669"/>
    <property type="project" value="UniProtKB-SubCell"/>
</dbReference>
<evidence type="ECO:0000313" key="5">
    <source>
        <dbReference type="Proteomes" id="UP000191418"/>
    </source>
</evidence>
<comment type="subunit">
    <text evidence="2">Component of a cohesin-like complex composed of ScpA, ScpB and the Smc homodimer, in which ScpA and ScpB bind to the head domain of Smc. The presence of the three proteins is required for the association of the complex with DNA.</text>
</comment>
<dbReference type="RefSeq" id="WP_078743972.1">
    <property type="nucleotide sequence ID" value="NZ_FUXG01000002.1"/>
</dbReference>
<evidence type="ECO:0000256" key="2">
    <source>
        <dbReference type="HAMAP-Rule" id="MF_01805"/>
    </source>
</evidence>
<keyword evidence="5" id="KW-1185">Reference proteome</keyword>
<feature type="region of interest" description="Disordered" evidence="3">
    <location>
        <begin position="268"/>
        <end position="292"/>
    </location>
</feature>
<sequence>MSALVPSEQLEFWARVGDETVTEVPVDLYIPPEALRVFLETFEGPLDLLLYLIRKQNLDILAINVAHITRQYMEYMELMQELEIGLAGEYLVMAALLTEIKSRSLLPRSHNTEDEDDEDPRAQLIRRLQEYEQLKEAAEKLDQLPRQERDIFPAQVLVPEYESYRPPPEVDLNEVMVAMALILKRVDRQAHHHIEMEPLSTRERMAQILELLSEQQYMLFERLFKVEEGRLGVVVTFLALMELVKSHLVDLVQTEPFSPIYVRARTLQPDQGDGSDDDWQDEVAAEFESESPYELDGEYVNKEVADEG</sequence>
<keyword evidence="2" id="KW-0131">Cell cycle</keyword>
<reference evidence="4 5" key="1">
    <citation type="submission" date="2017-01" db="EMBL/GenBank/DDBJ databases">
        <title>Genome Sequencing of a Marine Spirillum, Oceanospirillum multiglobuliferum ATCC 33336, from Japan.</title>
        <authorList>
            <person name="Carney J.G."/>
            <person name="Trachtenberg A.M."/>
            <person name="Rheaume B.A."/>
            <person name="Linnane J.D."/>
            <person name="Pitts N.L."/>
            <person name="Mykles D.L."/>
            <person name="Maclea K.S."/>
        </authorList>
    </citation>
    <scope>NUCLEOTIDE SEQUENCE [LARGE SCALE GENOMIC DNA]</scope>
    <source>
        <strain evidence="4 5">ATCC 33336</strain>
    </source>
</reference>
<evidence type="ECO:0000256" key="1">
    <source>
        <dbReference type="ARBA" id="ARBA00044777"/>
    </source>
</evidence>
<keyword evidence="2" id="KW-0132">Cell division</keyword>
<keyword evidence="2" id="KW-0963">Cytoplasm</keyword>
<dbReference type="InterPro" id="IPR003768">
    <property type="entry name" value="ScpA"/>
</dbReference>
<dbReference type="HAMAP" id="MF_01805">
    <property type="entry name" value="ScpA"/>
    <property type="match status" value="1"/>
</dbReference>
<evidence type="ECO:0000256" key="3">
    <source>
        <dbReference type="SAM" id="MobiDB-lite"/>
    </source>
</evidence>
<dbReference type="GO" id="GO:0007059">
    <property type="term" value="P:chromosome segregation"/>
    <property type="evidence" value="ECO:0007669"/>
    <property type="project" value="UniProtKB-UniRule"/>
</dbReference>
<comment type="subcellular location">
    <subcellularLocation>
        <location evidence="2">Cytoplasm</location>
    </subcellularLocation>
    <text evidence="2">Associated with two foci at the outer edges of the nucleoid region in young cells, and at four foci within both cell halves in older cells.</text>
</comment>
<comment type="similarity">
    <text evidence="2">Belongs to the ScpA family.</text>
</comment>
<evidence type="ECO:0000313" key="4">
    <source>
        <dbReference type="EMBL" id="OPX56762.1"/>
    </source>
</evidence>
<feature type="compositionally biased region" description="Acidic residues" evidence="3">
    <location>
        <begin position="273"/>
        <end position="292"/>
    </location>
</feature>
<proteinExistence type="inferred from homology"/>
<dbReference type="GO" id="GO:0006260">
    <property type="term" value="P:DNA replication"/>
    <property type="evidence" value="ECO:0007669"/>
    <property type="project" value="UniProtKB-UniRule"/>
</dbReference>
<dbReference type="GO" id="GO:0051301">
    <property type="term" value="P:cell division"/>
    <property type="evidence" value="ECO:0007669"/>
    <property type="project" value="UniProtKB-KW"/>
</dbReference>
<name>A0A1T4L7S4_9GAMM</name>
<accession>A0A1T4L7S4</accession>
<dbReference type="Pfam" id="PF02616">
    <property type="entry name" value="SMC_ScpA"/>
    <property type="match status" value="1"/>
</dbReference>